<name>A0A1F6EX30_9BACT</name>
<gene>
    <name evidence="2" type="ORF">A3A36_00595</name>
</gene>
<evidence type="ECO:0000313" key="3">
    <source>
        <dbReference type="Proteomes" id="UP000178811"/>
    </source>
</evidence>
<dbReference type="SUPFAM" id="SSF54593">
    <property type="entry name" value="Glyoxalase/Bleomycin resistance protein/Dihydroxybiphenyl dioxygenase"/>
    <property type="match status" value="1"/>
</dbReference>
<dbReference type="AlphaFoldDB" id="A0A1F6EX30"/>
<protein>
    <recommendedName>
        <fullName evidence="1">Glyoxalase/fosfomycin resistance/dioxygenase domain-containing protein</fullName>
    </recommendedName>
</protein>
<accession>A0A1F6EX30</accession>
<dbReference type="InterPro" id="IPR004360">
    <property type="entry name" value="Glyas_Fos-R_dOase_dom"/>
</dbReference>
<dbReference type="EMBL" id="MFLW01000021">
    <property type="protein sequence ID" value="OGG78156.1"/>
    <property type="molecule type" value="Genomic_DNA"/>
</dbReference>
<comment type="caution">
    <text evidence="2">The sequence shown here is derived from an EMBL/GenBank/DDBJ whole genome shotgun (WGS) entry which is preliminary data.</text>
</comment>
<reference evidence="2 3" key="1">
    <citation type="journal article" date="2016" name="Nat. Commun.">
        <title>Thousands of microbial genomes shed light on interconnected biogeochemical processes in an aquifer system.</title>
        <authorList>
            <person name="Anantharaman K."/>
            <person name="Brown C.T."/>
            <person name="Hug L.A."/>
            <person name="Sharon I."/>
            <person name="Castelle C.J."/>
            <person name="Probst A.J."/>
            <person name="Thomas B.C."/>
            <person name="Singh A."/>
            <person name="Wilkins M.J."/>
            <person name="Karaoz U."/>
            <person name="Brodie E.L."/>
            <person name="Williams K.H."/>
            <person name="Hubbard S.S."/>
            <person name="Banfield J.F."/>
        </authorList>
    </citation>
    <scope>NUCLEOTIDE SEQUENCE [LARGE SCALE GENOMIC DNA]</scope>
</reference>
<dbReference type="InterPro" id="IPR029068">
    <property type="entry name" value="Glyas_Bleomycin-R_OHBP_Dase"/>
</dbReference>
<dbReference type="PANTHER" id="PTHR35006:SF2">
    <property type="entry name" value="GLYOXALASE FAMILY PROTEIN (AFU_ORTHOLOGUE AFUA_5G14830)"/>
    <property type="match status" value="1"/>
</dbReference>
<sequence length="126" mass="13979">MIAHVSVPVKNYKKAKKLYKAMLAPVGYEMTQDHPEWKAGGFMEGGHTSFWIVQKEKMEPIHVAVIAPSKKAVYEFYERALAAGAVDNGAPGFRTEYSPEYFAAFVLDADGNNIEACFFGETAPKK</sequence>
<dbReference type="Proteomes" id="UP000178811">
    <property type="component" value="Unassembled WGS sequence"/>
</dbReference>
<organism evidence="2 3">
    <name type="scientific">Candidatus Kaiserbacteria bacterium RIFCSPLOWO2_01_FULL_52_12b</name>
    <dbReference type="NCBI Taxonomy" id="1798509"/>
    <lineage>
        <taxon>Bacteria</taxon>
        <taxon>Candidatus Kaiseribacteriota</taxon>
    </lineage>
</organism>
<dbReference type="Pfam" id="PF00903">
    <property type="entry name" value="Glyoxalase"/>
    <property type="match status" value="1"/>
</dbReference>
<evidence type="ECO:0000259" key="1">
    <source>
        <dbReference type="Pfam" id="PF00903"/>
    </source>
</evidence>
<evidence type="ECO:0000313" key="2">
    <source>
        <dbReference type="EMBL" id="OGG78156.1"/>
    </source>
</evidence>
<feature type="domain" description="Glyoxalase/fosfomycin resistance/dioxygenase" evidence="1">
    <location>
        <begin position="2"/>
        <end position="115"/>
    </location>
</feature>
<dbReference type="PANTHER" id="PTHR35006">
    <property type="entry name" value="GLYOXALASE FAMILY PROTEIN (AFU_ORTHOLOGUE AFUA_5G14830)"/>
    <property type="match status" value="1"/>
</dbReference>
<proteinExistence type="predicted"/>
<dbReference type="Gene3D" id="3.10.180.10">
    <property type="entry name" value="2,3-Dihydroxybiphenyl 1,2-Dioxygenase, domain 1"/>
    <property type="match status" value="1"/>
</dbReference>